<reference evidence="2" key="2">
    <citation type="submission" date="2022-01" db="EMBL/GenBank/DDBJ databases">
        <authorList>
            <person name="Yamashiro T."/>
            <person name="Shiraishi A."/>
            <person name="Satake H."/>
            <person name="Nakayama K."/>
        </authorList>
    </citation>
    <scope>NUCLEOTIDE SEQUENCE</scope>
</reference>
<feature type="compositionally biased region" description="Acidic residues" evidence="1">
    <location>
        <begin position="144"/>
        <end position="156"/>
    </location>
</feature>
<keyword evidence="3" id="KW-1185">Reference proteome</keyword>
<gene>
    <name evidence="2" type="ORF">Tco_0910404</name>
</gene>
<reference evidence="2" key="1">
    <citation type="journal article" date="2022" name="Int. J. Mol. Sci.">
        <title>Draft Genome of Tanacetum Coccineum: Genomic Comparison of Closely Related Tanacetum-Family Plants.</title>
        <authorList>
            <person name="Yamashiro T."/>
            <person name="Shiraishi A."/>
            <person name="Nakayama K."/>
            <person name="Satake H."/>
        </authorList>
    </citation>
    <scope>NUCLEOTIDE SEQUENCE</scope>
</reference>
<name>A0ABQ5CZX8_9ASTR</name>
<feature type="compositionally biased region" description="Low complexity" evidence="1">
    <location>
        <begin position="129"/>
        <end position="143"/>
    </location>
</feature>
<organism evidence="2 3">
    <name type="scientific">Tanacetum coccineum</name>
    <dbReference type="NCBI Taxonomy" id="301880"/>
    <lineage>
        <taxon>Eukaryota</taxon>
        <taxon>Viridiplantae</taxon>
        <taxon>Streptophyta</taxon>
        <taxon>Embryophyta</taxon>
        <taxon>Tracheophyta</taxon>
        <taxon>Spermatophyta</taxon>
        <taxon>Magnoliopsida</taxon>
        <taxon>eudicotyledons</taxon>
        <taxon>Gunneridae</taxon>
        <taxon>Pentapetalae</taxon>
        <taxon>asterids</taxon>
        <taxon>campanulids</taxon>
        <taxon>Asterales</taxon>
        <taxon>Asteraceae</taxon>
        <taxon>Asteroideae</taxon>
        <taxon>Anthemideae</taxon>
        <taxon>Anthemidinae</taxon>
        <taxon>Tanacetum</taxon>
    </lineage>
</organism>
<protein>
    <submittedName>
        <fullName evidence="2">Uncharacterized protein</fullName>
    </submittedName>
</protein>
<dbReference type="EMBL" id="BQNB010014600">
    <property type="protein sequence ID" value="GJT30129.1"/>
    <property type="molecule type" value="Genomic_DNA"/>
</dbReference>
<feature type="compositionally biased region" description="Basic residues" evidence="1">
    <location>
        <begin position="89"/>
        <end position="101"/>
    </location>
</feature>
<sequence length="156" mass="17775">MESSTFSQPNRPYSPINHTNLDMNFEKLIFSQDYIIIAIDYSMSHGSGSWFGSRVRSAQSSDEVDLLSKRYHPSNLRSPRDVQQGPKRMSPRSRRKIGQWRKRPRCAKLGAMCQKIILMEIGRKKSKTSETTSGSASGGLNLNEEVDEDVEETQEF</sequence>
<accession>A0ABQ5CZX8</accession>
<feature type="region of interest" description="Disordered" evidence="1">
    <location>
        <begin position="62"/>
        <end position="101"/>
    </location>
</feature>
<feature type="region of interest" description="Disordered" evidence="1">
    <location>
        <begin position="124"/>
        <end position="156"/>
    </location>
</feature>
<comment type="caution">
    <text evidence="2">The sequence shown here is derived from an EMBL/GenBank/DDBJ whole genome shotgun (WGS) entry which is preliminary data.</text>
</comment>
<evidence type="ECO:0000313" key="2">
    <source>
        <dbReference type="EMBL" id="GJT30129.1"/>
    </source>
</evidence>
<evidence type="ECO:0000256" key="1">
    <source>
        <dbReference type="SAM" id="MobiDB-lite"/>
    </source>
</evidence>
<dbReference type="Proteomes" id="UP001151760">
    <property type="component" value="Unassembled WGS sequence"/>
</dbReference>
<evidence type="ECO:0000313" key="3">
    <source>
        <dbReference type="Proteomes" id="UP001151760"/>
    </source>
</evidence>
<proteinExistence type="predicted"/>